<dbReference type="STRING" id="1608583.BN1356_01336"/>
<dbReference type="OrthoDB" id="2061576at2"/>
<name>A0A0E4CST2_9STRE</name>
<reference evidence="2" key="1">
    <citation type="submission" date="2015-03" db="EMBL/GenBank/DDBJ databases">
        <authorList>
            <person name="Urmite Genomes"/>
        </authorList>
    </citation>
    <scope>NUCLEOTIDE SEQUENCE [LARGE SCALE GENOMIC DNA]</scope>
    <source>
        <strain evidence="2">FF10</strain>
    </source>
</reference>
<accession>A0A0E4CST2</accession>
<dbReference type="RefSeq" id="WP_093650591.1">
    <property type="nucleotide sequence ID" value="NZ_CTEN01000003.1"/>
</dbReference>
<dbReference type="Proteomes" id="UP000198604">
    <property type="component" value="Unassembled WGS sequence"/>
</dbReference>
<proteinExistence type="predicted"/>
<protein>
    <submittedName>
        <fullName evidence="1">Prophage pi2 protein 38</fullName>
    </submittedName>
</protein>
<dbReference type="AlphaFoldDB" id="A0A0E4CST2"/>
<sequence length="108" mass="12647">MRFDNLFRVLKETKLPVAYHHFEEGHSPSPPFMVYLVTDSDNQGADNWAYHKRLNVQIELYTTKKDLATEETVESVLDDHRLYFDKVETYIASEKLYQTIYSITLLGG</sequence>
<evidence type="ECO:0000313" key="2">
    <source>
        <dbReference type="Proteomes" id="UP000198604"/>
    </source>
</evidence>
<organism evidence="1 2">
    <name type="scientific">Streptococcus varani</name>
    <dbReference type="NCBI Taxonomy" id="1608583"/>
    <lineage>
        <taxon>Bacteria</taxon>
        <taxon>Bacillati</taxon>
        <taxon>Bacillota</taxon>
        <taxon>Bacilli</taxon>
        <taxon>Lactobacillales</taxon>
        <taxon>Streptococcaceae</taxon>
        <taxon>Streptococcus</taxon>
    </lineage>
</organism>
<dbReference type="EMBL" id="CTEN01000003">
    <property type="protein sequence ID" value="CQR24993.1"/>
    <property type="molecule type" value="Genomic_DNA"/>
</dbReference>
<evidence type="ECO:0000313" key="1">
    <source>
        <dbReference type="EMBL" id="CQR24993.1"/>
    </source>
</evidence>
<keyword evidence="2" id="KW-1185">Reference proteome</keyword>
<gene>
    <name evidence="1" type="ORF">BN1356_01336</name>
</gene>